<dbReference type="KEGG" id="gfl:GRFL_0523"/>
<dbReference type="Pfam" id="PF01875">
    <property type="entry name" value="Memo"/>
    <property type="match status" value="1"/>
</dbReference>
<name>A0A1L7I0W6_9FLAO</name>
<comment type="similarity">
    <text evidence="1">Belongs to the MEMO1 family.</text>
</comment>
<keyword evidence="3" id="KW-1185">Reference proteome</keyword>
<dbReference type="InterPro" id="IPR002737">
    <property type="entry name" value="MEMO1_fam"/>
</dbReference>
<reference evidence="2 3" key="1">
    <citation type="submission" date="2016-07" db="EMBL/GenBank/DDBJ databases">
        <title>Multi-omics approach to identify versatile polysaccharide utilization systems of a marine flavobacterium Gramella flava.</title>
        <authorList>
            <person name="Tang K."/>
        </authorList>
    </citation>
    <scope>NUCLEOTIDE SEQUENCE [LARGE SCALE GENOMIC DNA]</scope>
    <source>
        <strain evidence="2 3">JLT2011</strain>
    </source>
</reference>
<dbReference type="RefSeq" id="WP_083643147.1">
    <property type="nucleotide sequence ID" value="NZ_AMRU01000003.1"/>
</dbReference>
<proteinExistence type="inferred from homology"/>
<dbReference type="AlphaFoldDB" id="A0A1L7I0W6"/>
<gene>
    <name evidence="2" type="ORF">GRFL_0523</name>
</gene>
<dbReference type="PANTHER" id="PTHR11060">
    <property type="entry name" value="PROTEIN MEMO1"/>
    <property type="match status" value="1"/>
</dbReference>
<dbReference type="Proteomes" id="UP000186230">
    <property type="component" value="Chromosome"/>
</dbReference>
<dbReference type="CDD" id="cd07361">
    <property type="entry name" value="MEMO_like"/>
    <property type="match status" value="1"/>
</dbReference>
<dbReference type="Gene3D" id="3.40.830.10">
    <property type="entry name" value="LigB-like"/>
    <property type="match status" value="1"/>
</dbReference>
<dbReference type="EMBL" id="CP016359">
    <property type="protein sequence ID" value="APU67247.1"/>
    <property type="molecule type" value="Genomic_DNA"/>
</dbReference>
<dbReference type="PANTHER" id="PTHR11060:SF0">
    <property type="entry name" value="PROTEIN MEMO1"/>
    <property type="match status" value="1"/>
</dbReference>
<dbReference type="OrthoDB" id="9785549at2"/>
<sequence>MNFRLSIVCFFIFSVVFAQQPEERTRHFHDSIGFAKHAWQMDSVYARIASEDKMPNHEIYKAVINPHDDYTYAGGLYARTLSGIQASTVILVGVAHRAKNYDLADQLIFGDFDNWEAPYGKVKISALREKILKNLDPEVYIVHDSMMQLEHSLEAIVPFLQKKDKNVEIIPVLVPYMKFSDMQQFSEELARATKEVLITEQLEFGQDVAIVISNDAIHYGSEDWGGSDLAPFGTDSIGNARAHQKDEKIIEETLKGTLSEEKIKQFNQYTVDGNNYKQYDWTWCGRYSVPFGLLFANKLNMMLNHQNLNGSLIGYRSSLYNEHIPVTDLGMGTTAPAKPTHWVAYLGMSYQ</sequence>
<dbReference type="STRING" id="1229726.GRFL_0523"/>
<organism evidence="2 3">
    <name type="scientific">Christiangramia flava JLT2011</name>
    <dbReference type="NCBI Taxonomy" id="1229726"/>
    <lineage>
        <taxon>Bacteria</taxon>
        <taxon>Pseudomonadati</taxon>
        <taxon>Bacteroidota</taxon>
        <taxon>Flavobacteriia</taxon>
        <taxon>Flavobacteriales</taxon>
        <taxon>Flavobacteriaceae</taxon>
        <taxon>Christiangramia</taxon>
    </lineage>
</organism>
<evidence type="ECO:0000256" key="1">
    <source>
        <dbReference type="ARBA" id="ARBA00006315"/>
    </source>
</evidence>
<protein>
    <submittedName>
        <fullName evidence="2">Uncharacterized protein</fullName>
    </submittedName>
</protein>
<evidence type="ECO:0000313" key="2">
    <source>
        <dbReference type="EMBL" id="APU67247.1"/>
    </source>
</evidence>
<dbReference type="NCBIfam" id="TIGR04336">
    <property type="entry name" value="AmmeMemoSam_B"/>
    <property type="match status" value="1"/>
</dbReference>
<accession>A0A1L7I0W6</accession>
<evidence type="ECO:0000313" key="3">
    <source>
        <dbReference type="Proteomes" id="UP000186230"/>
    </source>
</evidence>